<evidence type="ECO:0000256" key="5">
    <source>
        <dbReference type="ARBA" id="ARBA00023136"/>
    </source>
</evidence>
<dbReference type="EMBL" id="JACXJA010000061">
    <property type="protein sequence ID" value="MBD2866526.1"/>
    <property type="molecule type" value="Genomic_DNA"/>
</dbReference>
<comment type="subcellular location">
    <subcellularLocation>
        <location evidence="1">Membrane</location>
        <topology evidence="1">Multi-pass membrane protein</topology>
    </subcellularLocation>
</comment>
<evidence type="ECO:0000256" key="6">
    <source>
        <dbReference type="SAM" id="Phobius"/>
    </source>
</evidence>
<proteinExistence type="inferred from homology"/>
<feature type="transmembrane region" description="Helical" evidence="6">
    <location>
        <begin position="42"/>
        <end position="60"/>
    </location>
</feature>
<feature type="transmembrane region" description="Helical" evidence="6">
    <location>
        <begin position="98"/>
        <end position="120"/>
    </location>
</feature>
<keyword evidence="8" id="KW-1185">Reference proteome</keyword>
<dbReference type="Pfam" id="PF04241">
    <property type="entry name" value="DUF423"/>
    <property type="match status" value="1"/>
</dbReference>
<dbReference type="Proteomes" id="UP000639396">
    <property type="component" value="Unassembled WGS sequence"/>
</dbReference>
<evidence type="ECO:0000256" key="2">
    <source>
        <dbReference type="ARBA" id="ARBA00009694"/>
    </source>
</evidence>
<organism evidence="7 8">
    <name type="scientific">Paenibacillus oceani</name>
    <dbReference type="NCBI Taxonomy" id="2772510"/>
    <lineage>
        <taxon>Bacteria</taxon>
        <taxon>Bacillati</taxon>
        <taxon>Bacillota</taxon>
        <taxon>Bacilli</taxon>
        <taxon>Bacillales</taxon>
        <taxon>Paenibacillaceae</taxon>
        <taxon>Paenibacillus</taxon>
    </lineage>
</organism>
<accession>A0A927CHY6</accession>
<protein>
    <submittedName>
        <fullName evidence="7">DUF423 domain-containing protein</fullName>
    </submittedName>
</protein>
<dbReference type="AlphaFoldDB" id="A0A927CHY6"/>
<evidence type="ECO:0000256" key="1">
    <source>
        <dbReference type="ARBA" id="ARBA00004141"/>
    </source>
</evidence>
<sequence length="125" mass="13300">MLRKYVSWGAIAMLLAVALGAFGAHGLEDKLEANLMSAYQTGVQYHIAHALGLIVIGLAAGKLGESKWLSRAGLFMLIGIVLFSGSLYVMAVTEITKLGIITPFGGVSFMLGWLFLALAARKSNQ</sequence>
<comment type="similarity">
    <text evidence="2">Belongs to the UPF0382 family.</text>
</comment>
<reference evidence="7" key="1">
    <citation type="submission" date="2020-09" db="EMBL/GenBank/DDBJ databases">
        <title>A novel bacterium of genus Paenibacillus, isolated from South China Sea.</title>
        <authorList>
            <person name="Huang H."/>
            <person name="Mo K."/>
            <person name="Hu Y."/>
        </authorList>
    </citation>
    <scope>NUCLEOTIDE SEQUENCE</scope>
    <source>
        <strain evidence="7">IB182363</strain>
    </source>
</reference>
<dbReference type="GO" id="GO:0005886">
    <property type="term" value="C:plasma membrane"/>
    <property type="evidence" value="ECO:0007669"/>
    <property type="project" value="TreeGrafter"/>
</dbReference>
<dbReference type="PANTHER" id="PTHR43461:SF1">
    <property type="entry name" value="TRANSMEMBRANE PROTEIN 256"/>
    <property type="match status" value="1"/>
</dbReference>
<dbReference type="PANTHER" id="PTHR43461">
    <property type="entry name" value="TRANSMEMBRANE PROTEIN 256"/>
    <property type="match status" value="1"/>
</dbReference>
<name>A0A927CHY6_9BACL</name>
<evidence type="ECO:0000256" key="4">
    <source>
        <dbReference type="ARBA" id="ARBA00022989"/>
    </source>
</evidence>
<dbReference type="InterPro" id="IPR006696">
    <property type="entry name" value="DUF423"/>
</dbReference>
<keyword evidence="5 6" id="KW-0472">Membrane</keyword>
<evidence type="ECO:0000256" key="3">
    <source>
        <dbReference type="ARBA" id="ARBA00022692"/>
    </source>
</evidence>
<evidence type="ECO:0000313" key="7">
    <source>
        <dbReference type="EMBL" id="MBD2866526.1"/>
    </source>
</evidence>
<gene>
    <name evidence="7" type="ORF">IDH45_31600</name>
</gene>
<keyword evidence="4 6" id="KW-1133">Transmembrane helix</keyword>
<evidence type="ECO:0000313" key="8">
    <source>
        <dbReference type="Proteomes" id="UP000639396"/>
    </source>
</evidence>
<keyword evidence="3 6" id="KW-0812">Transmembrane</keyword>
<dbReference type="RefSeq" id="WP_190932137.1">
    <property type="nucleotide sequence ID" value="NZ_JACXJA010000061.1"/>
</dbReference>
<feature type="transmembrane region" description="Helical" evidence="6">
    <location>
        <begin position="72"/>
        <end position="92"/>
    </location>
</feature>
<comment type="caution">
    <text evidence="7">The sequence shown here is derived from an EMBL/GenBank/DDBJ whole genome shotgun (WGS) entry which is preliminary data.</text>
</comment>